<reference evidence="3 4" key="1">
    <citation type="journal article" date="2024" name="G3 (Bethesda)">
        <title>Genome assembly of Hibiscus sabdariffa L. provides insights into metabolisms of medicinal natural products.</title>
        <authorList>
            <person name="Kim T."/>
        </authorList>
    </citation>
    <scope>NUCLEOTIDE SEQUENCE [LARGE SCALE GENOMIC DNA]</scope>
    <source>
        <strain evidence="3">TK-2024</strain>
        <tissue evidence="3">Old leaves</tissue>
    </source>
</reference>
<evidence type="ECO:0000313" key="4">
    <source>
        <dbReference type="Proteomes" id="UP001396334"/>
    </source>
</evidence>
<name>A0ABR2PH01_9ROSI</name>
<comment type="caution">
    <text evidence="3">The sequence shown here is derived from an EMBL/GenBank/DDBJ whole genome shotgun (WGS) entry which is preliminary data.</text>
</comment>
<feature type="compositionally biased region" description="Polar residues" evidence="1">
    <location>
        <begin position="194"/>
        <end position="208"/>
    </location>
</feature>
<evidence type="ECO:0000259" key="2">
    <source>
        <dbReference type="Pfam" id="PF24789"/>
    </source>
</evidence>
<accession>A0ABR2PH01</accession>
<protein>
    <recommendedName>
        <fullName evidence="2">SAC9 second GBDL domain-containing protein</fullName>
    </recommendedName>
</protein>
<gene>
    <name evidence="3" type="ORF">V6N11_027335</name>
</gene>
<dbReference type="EMBL" id="JBBPBN010000060">
    <property type="protein sequence ID" value="KAK8987589.1"/>
    <property type="molecule type" value="Genomic_DNA"/>
</dbReference>
<feature type="domain" description="SAC9 second GBDL" evidence="2">
    <location>
        <begin position="156"/>
        <end position="226"/>
    </location>
</feature>
<dbReference type="InterPro" id="IPR057553">
    <property type="entry name" value="SAC9_GBDL_2nd"/>
</dbReference>
<keyword evidence="4" id="KW-1185">Reference proteome</keyword>
<dbReference type="Pfam" id="PF24789">
    <property type="entry name" value="SAC9_GBDL_2nd"/>
    <property type="match status" value="1"/>
</dbReference>
<evidence type="ECO:0000313" key="3">
    <source>
        <dbReference type="EMBL" id="KAK8987589.1"/>
    </source>
</evidence>
<sequence>MFVPPLCFQAASKSNMATTRLVMYAENHWLVSVAAALWVLWCARNDNIFNKKASTIENCMFQAKLRALFWLKTAKGKDFDELDGWWSSPRSAIVAFPVSYFEPFSLVGQWWKALAGIDALSYQFSRVNGAIHGEQETRQGRQVLPRKMGCPGSDQLFTGILTCRIVQIKLNLRLEQPGSSSVNSDIDIGLRCDGTSSPQETRSASSGGAMQCGPRLHAKRIVIAGSPVREEMENGTSENADQTIYINQLKQAPQLSSFKVPVESERLMDNELVLE</sequence>
<organism evidence="3 4">
    <name type="scientific">Hibiscus sabdariffa</name>
    <name type="common">roselle</name>
    <dbReference type="NCBI Taxonomy" id="183260"/>
    <lineage>
        <taxon>Eukaryota</taxon>
        <taxon>Viridiplantae</taxon>
        <taxon>Streptophyta</taxon>
        <taxon>Embryophyta</taxon>
        <taxon>Tracheophyta</taxon>
        <taxon>Spermatophyta</taxon>
        <taxon>Magnoliopsida</taxon>
        <taxon>eudicotyledons</taxon>
        <taxon>Gunneridae</taxon>
        <taxon>Pentapetalae</taxon>
        <taxon>rosids</taxon>
        <taxon>malvids</taxon>
        <taxon>Malvales</taxon>
        <taxon>Malvaceae</taxon>
        <taxon>Malvoideae</taxon>
        <taxon>Hibiscus</taxon>
    </lineage>
</organism>
<dbReference type="Proteomes" id="UP001396334">
    <property type="component" value="Unassembled WGS sequence"/>
</dbReference>
<feature type="region of interest" description="Disordered" evidence="1">
    <location>
        <begin position="191"/>
        <end position="212"/>
    </location>
</feature>
<evidence type="ECO:0000256" key="1">
    <source>
        <dbReference type="SAM" id="MobiDB-lite"/>
    </source>
</evidence>
<proteinExistence type="predicted"/>